<reference evidence="3 4" key="1">
    <citation type="journal article" date="2019" name="J Genomics">
        <title>The Draft Genome of a Hydrogen-producing Cyanobacterium, Arthrospira platensis NIES-46.</title>
        <authorList>
            <person name="Suzuki S."/>
            <person name="Yamaguchi H."/>
            <person name="Kawachi M."/>
        </authorList>
    </citation>
    <scope>NUCLEOTIDE SEQUENCE [LARGE SCALE GENOMIC DNA]</scope>
    <source>
        <strain evidence="3 4">NIES-46</strain>
    </source>
</reference>
<protein>
    <recommendedName>
        <fullName evidence="5">C-methyltransferase</fullName>
    </recommendedName>
</protein>
<dbReference type="InterPro" id="IPR013691">
    <property type="entry name" value="MeTrfase_14"/>
</dbReference>
<dbReference type="Pfam" id="PF08421">
    <property type="entry name" value="Methyltransf_13"/>
    <property type="match status" value="1"/>
</dbReference>
<dbReference type="Pfam" id="PF08484">
    <property type="entry name" value="Methyltransf_14"/>
    <property type="match status" value="1"/>
</dbReference>
<dbReference type="Gene3D" id="3.40.50.150">
    <property type="entry name" value="Vaccinia Virus protein VP39"/>
    <property type="match status" value="1"/>
</dbReference>
<dbReference type="PANTHER" id="PTHR45036">
    <property type="entry name" value="METHYLTRANSFERASE LIKE 7B"/>
    <property type="match status" value="1"/>
</dbReference>
<dbReference type="GeneID" id="301682513"/>
<dbReference type="Gene3D" id="6.20.50.110">
    <property type="entry name" value="Methyltransferase, zinc-binding domain"/>
    <property type="match status" value="1"/>
</dbReference>
<dbReference type="PANTHER" id="PTHR45036:SF1">
    <property type="entry name" value="METHYLTRANSFERASE LIKE 7A"/>
    <property type="match status" value="1"/>
</dbReference>
<dbReference type="CDD" id="cd02440">
    <property type="entry name" value="AdoMet_MTases"/>
    <property type="match status" value="1"/>
</dbReference>
<evidence type="ECO:0000259" key="2">
    <source>
        <dbReference type="Pfam" id="PF08484"/>
    </source>
</evidence>
<proteinExistence type="predicted"/>
<accession>A0A5M3T1X5</accession>
<evidence type="ECO:0000313" key="3">
    <source>
        <dbReference type="EMBL" id="GCE93604.1"/>
    </source>
</evidence>
<dbReference type="Pfam" id="PF13489">
    <property type="entry name" value="Methyltransf_23"/>
    <property type="match status" value="1"/>
</dbReference>
<dbReference type="InterPro" id="IPR029063">
    <property type="entry name" value="SAM-dependent_MTases_sf"/>
</dbReference>
<dbReference type="RefSeq" id="WP_014274704.1">
    <property type="nucleotide sequence ID" value="NZ_BIMW01000075.1"/>
</dbReference>
<comment type="caution">
    <text evidence="3">The sequence shown here is derived from an EMBL/GenBank/DDBJ whole genome shotgun (WGS) entry which is preliminary data.</text>
</comment>
<keyword evidence="4" id="KW-1185">Reference proteome</keyword>
<dbReference type="Proteomes" id="UP000326169">
    <property type="component" value="Unassembled WGS sequence"/>
</dbReference>
<dbReference type="Gene3D" id="3.40.50.720">
    <property type="entry name" value="NAD(P)-binding Rossmann-like Domain"/>
    <property type="match status" value="1"/>
</dbReference>
<organism evidence="3 4">
    <name type="scientific">Limnospira platensis NIES-46</name>
    <dbReference type="NCBI Taxonomy" id="1236695"/>
    <lineage>
        <taxon>Bacteria</taxon>
        <taxon>Bacillati</taxon>
        <taxon>Cyanobacteriota</taxon>
        <taxon>Cyanophyceae</taxon>
        <taxon>Oscillatoriophycideae</taxon>
        <taxon>Oscillatoriales</taxon>
        <taxon>Sirenicapillariaceae</taxon>
        <taxon>Limnospira</taxon>
    </lineage>
</organism>
<evidence type="ECO:0000313" key="4">
    <source>
        <dbReference type="Proteomes" id="UP000326169"/>
    </source>
</evidence>
<feature type="domain" description="C-methyltransferase" evidence="2">
    <location>
        <begin position="246"/>
        <end position="405"/>
    </location>
</feature>
<dbReference type="InterPro" id="IPR038576">
    <property type="entry name" value="Methyltransf_Zn-bd_dom_put_sf"/>
</dbReference>
<evidence type="ECO:0008006" key="5">
    <source>
        <dbReference type="Google" id="ProtNLM"/>
    </source>
</evidence>
<name>A0A5M3T1X5_LIMPL</name>
<gene>
    <name evidence="3" type="ORF">NIES46_16560</name>
</gene>
<evidence type="ECO:0000259" key="1">
    <source>
        <dbReference type="Pfam" id="PF08421"/>
    </source>
</evidence>
<dbReference type="InterPro" id="IPR013630">
    <property type="entry name" value="Methyltransf_Zn-bd_dom_put"/>
</dbReference>
<dbReference type="SUPFAM" id="SSF53335">
    <property type="entry name" value="S-adenosyl-L-methionine-dependent methyltransferases"/>
    <property type="match status" value="1"/>
</dbReference>
<dbReference type="InterPro" id="IPR052356">
    <property type="entry name" value="Thiol_S-MT"/>
</dbReference>
<feature type="domain" description="Methyltransferase putative zinc binding" evidence="1">
    <location>
        <begin position="5"/>
        <end position="66"/>
    </location>
</feature>
<dbReference type="EMBL" id="BIMW01000075">
    <property type="protein sequence ID" value="GCE93604.1"/>
    <property type="molecule type" value="Genomic_DNA"/>
</dbReference>
<sequence>MTGNCRFCQTPLKHTFVDLGMSPISNAFLKPEQLNQGEKFYPLHAYVCDNCFLVQLEEFETPDAIFSNDYAYFSSYSETFLHHAENYTQMMRERLRFNSESLVIEIASNDGYLLQYFQKQGVRVLGIEPAANVARVAESKGIPSWVKFFGTTTAQEIVRQEKQADLLIGNNVLAHVPDINDFVAGMKIALKPTGIFTMEFPHLLKLMECNQFDTIYHEHFSYLSFLTVENIFAYHGLTLFDVEDIPTHGGSLRIYGKHDSNSNYEVTDRLNNFRHKEIQAQLNRIDTYLGFAEKVRSTKRQLLQFLIKIKSQCQTIVGYGAPAKGNTLLNYCGIGTDFIDYTVDRSPHKQGLFLPGTHIPIYHPDKISETRPDYVVILPWNIKDEIMEQMAHIKDWGGQFLIPIPQTEVVS</sequence>